<sequence length="88" mass="10194">MKFIIQGRYVVAKIEEKGKVDLYTLIDSKRYDKMVIIGNKVKDVKVWDSVDAEIDLRIIPERIETIDGKTVFVNAANSFLRHLKKVEV</sequence>
<comment type="caution">
    <text evidence="1">The sequence shown here is derived from an EMBL/GenBank/DDBJ whole genome shotgun (WGS) entry which is preliminary data.</text>
</comment>
<dbReference type="EMBL" id="NFDQ01000012">
    <property type="protein sequence ID" value="OTY80058.1"/>
    <property type="molecule type" value="Genomic_DNA"/>
</dbReference>
<dbReference type="RefSeq" id="WP_000668723.1">
    <property type="nucleotide sequence ID" value="NZ_NFDQ01000012.1"/>
</dbReference>
<name>A0A243D4N3_BACTU</name>
<accession>A0A243D4N3</accession>
<gene>
    <name evidence="1" type="ORF">BK749_01600</name>
</gene>
<evidence type="ECO:0000313" key="1">
    <source>
        <dbReference type="EMBL" id="OTY80058.1"/>
    </source>
</evidence>
<evidence type="ECO:0000313" key="2">
    <source>
        <dbReference type="Proteomes" id="UP000194911"/>
    </source>
</evidence>
<proteinExistence type="predicted"/>
<dbReference type="AlphaFoldDB" id="A0A243D4N3"/>
<protein>
    <submittedName>
        <fullName evidence="1">Uncharacterized protein</fullName>
    </submittedName>
</protein>
<dbReference type="Proteomes" id="UP000194911">
    <property type="component" value="Unassembled WGS sequence"/>
</dbReference>
<organism evidence="1 2">
    <name type="scientific">Bacillus thuringiensis serovar vazensis</name>
    <dbReference type="NCBI Taxonomy" id="180867"/>
    <lineage>
        <taxon>Bacteria</taxon>
        <taxon>Bacillati</taxon>
        <taxon>Bacillota</taxon>
        <taxon>Bacilli</taxon>
        <taxon>Bacillales</taxon>
        <taxon>Bacillaceae</taxon>
        <taxon>Bacillus</taxon>
        <taxon>Bacillus cereus group</taxon>
    </lineage>
</organism>
<reference evidence="1 2" key="1">
    <citation type="submission" date="2016-10" db="EMBL/GenBank/DDBJ databases">
        <title>Comparative genomics of Bacillus thuringiensis reveals a path to pathogens against multiple invertebrate hosts.</title>
        <authorList>
            <person name="Zheng J."/>
            <person name="Gao Q."/>
            <person name="Liu H."/>
            <person name="Peng D."/>
            <person name="Ruan L."/>
            <person name="Sun M."/>
        </authorList>
    </citation>
    <scope>NUCLEOTIDE SEQUENCE [LARGE SCALE GENOMIC DNA]</scope>
    <source>
        <strain evidence="1">BGSC 4CE1</strain>
    </source>
</reference>